<dbReference type="PROSITE" id="PS50011">
    <property type="entry name" value="PROTEIN_KINASE_DOM"/>
    <property type="match status" value="1"/>
</dbReference>
<dbReference type="OrthoDB" id="5584477at2759"/>
<dbReference type="InterPro" id="IPR040976">
    <property type="entry name" value="Pkinase_fungal"/>
</dbReference>
<accession>S8F8Q8</accession>
<dbReference type="InterPro" id="IPR008266">
    <property type="entry name" value="Tyr_kinase_AS"/>
</dbReference>
<feature type="region of interest" description="Disordered" evidence="1">
    <location>
        <begin position="1"/>
        <end position="28"/>
    </location>
</feature>
<dbReference type="Gene3D" id="1.10.510.10">
    <property type="entry name" value="Transferase(Phosphotransferase) domain 1"/>
    <property type="match status" value="1"/>
</dbReference>
<dbReference type="SUPFAM" id="SSF56112">
    <property type="entry name" value="Protein kinase-like (PK-like)"/>
    <property type="match status" value="1"/>
</dbReference>
<dbReference type="AlphaFoldDB" id="S8F8Q8"/>
<keyword evidence="4" id="KW-1185">Reference proteome</keyword>
<evidence type="ECO:0000256" key="1">
    <source>
        <dbReference type="SAM" id="MobiDB-lite"/>
    </source>
</evidence>
<proteinExistence type="predicted"/>
<evidence type="ECO:0000259" key="2">
    <source>
        <dbReference type="PROSITE" id="PS50011"/>
    </source>
</evidence>
<dbReference type="Proteomes" id="UP000015241">
    <property type="component" value="Unassembled WGS sequence"/>
</dbReference>
<sequence>MAAVGPPLPSTPHAEPIGTQNGVYSSHTNTTQPFPIEWKMALSPSEIVQAMQDVVQGHQAALEQGVLHRDLSEGNVLITGSKEVGKRVVIIDFDYAKMLGDAPLIDDPISGTCPFISGEILKQSLYFQEYFQEDDDNEAANDGKEKPILIGPSSATRGALRRARG</sequence>
<dbReference type="PANTHER" id="PTHR38248:SF2">
    <property type="entry name" value="FUNK1 11"/>
    <property type="match status" value="1"/>
</dbReference>
<evidence type="ECO:0000313" key="3">
    <source>
        <dbReference type="EMBL" id="EPS98045.1"/>
    </source>
</evidence>
<dbReference type="PANTHER" id="PTHR38248">
    <property type="entry name" value="FUNK1 6"/>
    <property type="match status" value="1"/>
</dbReference>
<dbReference type="HOGENOM" id="CLU_1610793_0_0_1"/>
<dbReference type="Pfam" id="PF17667">
    <property type="entry name" value="Pkinase_fungal"/>
    <property type="match status" value="1"/>
</dbReference>
<feature type="domain" description="Protein kinase" evidence="2">
    <location>
        <begin position="1"/>
        <end position="165"/>
    </location>
</feature>
<reference evidence="3 4" key="1">
    <citation type="journal article" date="2012" name="Science">
        <title>The Paleozoic origin of enzymatic lignin decomposition reconstructed from 31 fungal genomes.</title>
        <authorList>
            <person name="Floudas D."/>
            <person name="Binder M."/>
            <person name="Riley R."/>
            <person name="Barry K."/>
            <person name="Blanchette R.A."/>
            <person name="Henrissat B."/>
            <person name="Martinez A.T."/>
            <person name="Otillar R."/>
            <person name="Spatafora J.W."/>
            <person name="Yadav J.S."/>
            <person name="Aerts A."/>
            <person name="Benoit I."/>
            <person name="Boyd A."/>
            <person name="Carlson A."/>
            <person name="Copeland A."/>
            <person name="Coutinho P.M."/>
            <person name="de Vries R.P."/>
            <person name="Ferreira P."/>
            <person name="Findley K."/>
            <person name="Foster B."/>
            <person name="Gaskell J."/>
            <person name="Glotzer D."/>
            <person name="Gorecki P."/>
            <person name="Heitman J."/>
            <person name="Hesse C."/>
            <person name="Hori C."/>
            <person name="Igarashi K."/>
            <person name="Jurgens J.A."/>
            <person name="Kallen N."/>
            <person name="Kersten P."/>
            <person name="Kohler A."/>
            <person name="Kuees U."/>
            <person name="Kumar T.K.A."/>
            <person name="Kuo A."/>
            <person name="LaButti K."/>
            <person name="Larrondo L.F."/>
            <person name="Lindquist E."/>
            <person name="Ling A."/>
            <person name="Lombard V."/>
            <person name="Lucas S."/>
            <person name="Lundell T."/>
            <person name="Martin R."/>
            <person name="McLaughlin D.J."/>
            <person name="Morgenstern I."/>
            <person name="Morin E."/>
            <person name="Murat C."/>
            <person name="Nagy L.G."/>
            <person name="Nolan M."/>
            <person name="Ohm R.A."/>
            <person name="Patyshakuliyeva A."/>
            <person name="Rokas A."/>
            <person name="Ruiz-Duenas F.J."/>
            <person name="Sabat G."/>
            <person name="Salamov A."/>
            <person name="Samejima M."/>
            <person name="Schmutz J."/>
            <person name="Slot J.C."/>
            <person name="St John F."/>
            <person name="Stenlid J."/>
            <person name="Sun H."/>
            <person name="Sun S."/>
            <person name="Syed K."/>
            <person name="Tsang A."/>
            <person name="Wiebenga A."/>
            <person name="Young D."/>
            <person name="Pisabarro A."/>
            <person name="Eastwood D.C."/>
            <person name="Martin F."/>
            <person name="Cullen D."/>
            <person name="Grigoriev I.V."/>
            <person name="Hibbett D.S."/>
        </authorList>
    </citation>
    <scope>NUCLEOTIDE SEQUENCE</scope>
    <source>
        <strain evidence="4">FP-58527</strain>
    </source>
</reference>
<dbReference type="PROSITE" id="PS00109">
    <property type="entry name" value="PROTEIN_KINASE_TYR"/>
    <property type="match status" value="1"/>
</dbReference>
<dbReference type="InterPro" id="IPR011009">
    <property type="entry name" value="Kinase-like_dom_sf"/>
</dbReference>
<feature type="region of interest" description="Disordered" evidence="1">
    <location>
        <begin position="136"/>
        <end position="165"/>
    </location>
</feature>
<name>S8F8Q8_FOMSC</name>
<organism evidence="3 4">
    <name type="scientific">Fomitopsis schrenkii</name>
    <name type="common">Brown rot fungus</name>
    <dbReference type="NCBI Taxonomy" id="2126942"/>
    <lineage>
        <taxon>Eukaryota</taxon>
        <taxon>Fungi</taxon>
        <taxon>Dikarya</taxon>
        <taxon>Basidiomycota</taxon>
        <taxon>Agaricomycotina</taxon>
        <taxon>Agaricomycetes</taxon>
        <taxon>Polyporales</taxon>
        <taxon>Fomitopsis</taxon>
    </lineage>
</organism>
<protein>
    <recommendedName>
        <fullName evidence="2">Protein kinase domain-containing protein</fullName>
    </recommendedName>
</protein>
<dbReference type="GO" id="GO:0004672">
    <property type="term" value="F:protein kinase activity"/>
    <property type="evidence" value="ECO:0007669"/>
    <property type="project" value="InterPro"/>
</dbReference>
<feature type="compositionally biased region" description="Polar residues" evidence="1">
    <location>
        <begin position="18"/>
        <end position="28"/>
    </location>
</feature>
<feature type="compositionally biased region" description="Pro residues" evidence="1">
    <location>
        <begin position="1"/>
        <end position="10"/>
    </location>
</feature>
<dbReference type="EMBL" id="KE504169">
    <property type="protein sequence ID" value="EPS98045.1"/>
    <property type="molecule type" value="Genomic_DNA"/>
</dbReference>
<evidence type="ECO:0000313" key="4">
    <source>
        <dbReference type="Proteomes" id="UP000015241"/>
    </source>
</evidence>
<dbReference type="InParanoid" id="S8F8Q8"/>
<gene>
    <name evidence="3" type="ORF">FOMPIDRAFT_1017926</name>
</gene>
<dbReference type="GO" id="GO:0005524">
    <property type="term" value="F:ATP binding"/>
    <property type="evidence" value="ECO:0007669"/>
    <property type="project" value="InterPro"/>
</dbReference>
<dbReference type="InterPro" id="IPR000719">
    <property type="entry name" value="Prot_kinase_dom"/>
</dbReference>